<dbReference type="STRING" id="701521.PECL_171"/>
<gene>
    <name evidence="6" type="ordered locus">PECL_171</name>
</gene>
<dbReference type="Pfam" id="PF09685">
    <property type="entry name" value="MamF_MmsF"/>
    <property type="match status" value="1"/>
</dbReference>
<sequence length="112" mass="12090">MSTENKLLSSVAYLSVFFLPVIMPIIILVIASKPEYSESRSNAIQALWLHIAPWLMGVVAAILLIAGGTGVASNGHVPAWPIILFVLVGIIGIAVIFLLCYNIYRGIKVLVD</sequence>
<keyword evidence="4 5" id="KW-0472">Membrane</keyword>
<evidence type="ECO:0000256" key="3">
    <source>
        <dbReference type="ARBA" id="ARBA00022989"/>
    </source>
</evidence>
<dbReference type="Proteomes" id="UP000005444">
    <property type="component" value="Chromosome"/>
</dbReference>
<dbReference type="AlphaFoldDB" id="G8PA56"/>
<proteinExistence type="predicted"/>
<evidence type="ECO:0000256" key="5">
    <source>
        <dbReference type="SAM" id="Phobius"/>
    </source>
</evidence>
<accession>G8PA56</accession>
<dbReference type="RefSeq" id="WP_014214693.1">
    <property type="nucleotide sequence ID" value="NC_016605.1"/>
</dbReference>
<evidence type="ECO:0000313" key="7">
    <source>
        <dbReference type="Proteomes" id="UP000005444"/>
    </source>
</evidence>
<dbReference type="PATRIC" id="fig|701521.8.peg.161"/>
<organism evidence="6 7">
    <name type="scientific">Pediococcus claussenii (strain ATCC BAA-344 / DSM 14800 / JCM 18046 / KCTC 3811 / LMG 21948 / P06)</name>
    <dbReference type="NCBI Taxonomy" id="701521"/>
    <lineage>
        <taxon>Bacteria</taxon>
        <taxon>Bacillati</taxon>
        <taxon>Bacillota</taxon>
        <taxon>Bacilli</taxon>
        <taxon>Lactobacillales</taxon>
        <taxon>Lactobacillaceae</taxon>
        <taxon>Pediococcus</taxon>
    </lineage>
</organism>
<evidence type="ECO:0000313" key="6">
    <source>
        <dbReference type="EMBL" id="AEV94495.1"/>
    </source>
</evidence>
<feature type="transmembrane region" description="Helical" evidence="5">
    <location>
        <begin position="43"/>
        <end position="67"/>
    </location>
</feature>
<feature type="transmembrane region" description="Helical" evidence="5">
    <location>
        <begin position="12"/>
        <end position="31"/>
    </location>
</feature>
<evidence type="ECO:0000256" key="2">
    <source>
        <dbReference type="ARBA" id="ARBA00022692"/>
    </source>
</evidence>
<keyword evidence="3 5" id="KW-1133">Transmembrane helix</keyword>
<evidence type="ECO:0000256" key="4">
    <source>
        <dbReference type="ARBA" id="ARBA00023136"/>
    </source>
</evidence>
<name>G8PA56_PEDCP</name>
<dbReference type="HOGENOM" id="CLU_155713_0_0_9"/>
<feature type="transmembrane region" description="Helical" evidence="5">
    <location>
        <begin position="79"/>
        <end position="104"/>
    </location>
</feature>
<keyword evidence="2 5" id="KW-0812">Transmembrane</keyword>
<reference evidence="6 7" key="1">
    <citation type="journal article" date="2012" name="J. Bacteriol.">
        <title>Complete Genome Sequence of the Beer Spoilage Organism Pediococcus claussenii ATCC BAA-344T.</title>
        <authorList>
            <person name="Pittet V."/>
            <person name="Abegunde T."/>
            <person name="Marfleet T."/>
            <person name="Haakensen M."/>
            <person name="Morrow K."/>
            <person name="Jayaprakash T."/>
            <person name="Schroeder K."/>
            <person name="Trost B."/>
            <person name="Byrns S."/>
            <person name="Bergsveinson J."/>
            <person name="Kusalik A."/>
            <person name="Ziola B."/>
        </authorList>
    </citation>
    <scope>NUCLEOTIDE SEQUENCE [LARGE SCALE GENOMIC DNA]</scope>
    <source>
        <strain evidence="6 7">ATCC BAA-344</strain>
    </source>
</reference>
<protein>
    <submittedName>
        <fullName evidence="6">Membrane protein</fullName>
    </submittedName>
</protein>
<evidence type="ECO:0000256" key="1">
    <source>
        <dbReference type="ARBA" id="ARBA00004141"/>
    </source>
</evidence>
<dbReference type="InterPro" id="IPR019109">
    <property type="entry name" value="MamF_MmsF"/>
</dbReference>
<comment type="subcellular location">
    <subcellularLocation>
        <location evidence="1">Membrane</location>
        <topology evidence="1">Multi-pass membrane protein</topology>
    </subcellularLocation>
</comment>
<dbReference type="KEGG" id="pce:PECL_171"/>
<dbReference type="EMBL" id="CP003137">
    <property type="protein sequence ID" value="AEV94495.1"/>
    <property type="molecule type" value="Genomic_DNA"/>
</dbReference>
<keyword evidence="7" id="KW-1185">Reference proteome</keyword>